<sequence length="215" mass="24462">MRAGTDIIAFYTFRIADDLVDTTFSTCERAGFRVDEETERTARALDQEYKKFTVRYGDRSFGIAFNLDDDRPPGEPILGFRCGNLSDQASVTDEREFRDRMHGFFELLCRLSVALDVDYAPLIRPDNRGVAPDDHPIADSLEELPRIGVYDRTVVDRFGGLEAMFGAQLWYTATLEGDKTVVVETERPLDEVDWRPPTDADFLENAAFDAPDERE</sequence>
<dbReference type="EMBL" id="AOLZ01000031">
    <property type="protein sequence ID" value="EMA34784.1"/>
    <property type="molecule type" value="Genomic_DNA"/>
</dbReference>
<dbReference type="Proteomes" id="UP000011555">
    <property type="component" value="Unassembled WGS sequence"/>
</dbReference>
<keyword evidence="3" id="KW-1185">Reference proteome</keyword>
<gene>
    <name evidence="2" type="ORF">C445_07700</name>
    <name evidence="1" type="ORF">CHINAEXTREME_04445</name>
</gene>
<evidence type="ECO:0000313" key="1">
    <source>
        <dbReference type="EMBL" id="APW97065.1"/>
    </source>
</evidence>
<proteinExistence type="predicted"/>
<reference evidence="1" key="3">
    <citation type="submission" date="2017-01" db="EMBL/GenBank/DDBJ databases">
        <authorList>
            <person name="Mah S.A."/>
            <person name="Swanson W.J."/>
            <person name="Moy G.W."/>
            <person name="Vacquier V.D."/>
        </authorList>
    </citation>
    <scope>NUCLEOTIDE SEQUENCE</scope>
    <source>
        <strain evidence="1">AJ5</strain>
    </source>
</reference>
<reference evidence="1 4" key="1">
    <citation type="journal article" date="2011" name="J. Bacteriol.">
        <title>Genome sequence of Halobiforma lacisalsi AJ5, an extremely halophilic archaeon which harbors a bop gene.</title>
        <authorList>
            <person name="Jiang X."/>
            <person name="Wang S."/>
            <person name="Cheng H."/>
            <person name="Huo Y."/>
            <person name="Zhang X."/>
            <person name="Zhu X."/>
            <person name="Han X."/>
            <person name="Ni P."/>
            <person name="Wu M."/>
        </authorList>
    </citation>
    <scope>NUCLEOTIDE SEQUENCE [LARGE SCALE GENOMIC DNA]</scope>
    <source>
        <strain evidence="1 4">AJ5</strain>
    </source>
</reference>
<evidence type="ECO:0000313" key="4">
    <source>
        <dbReference type="Proteomes" id="UP000186547"/>
    </source>
</evidence>
<organism evidence="2 3">
    <name type="scientific">Natronobacterium lacisalsi AJ5</name>
    <dbReference type="NCBI Taxonomy" id="358396"/>
    <lineage>
        <taxon>Archaea</taxon>
        <taxon>Methanobacteriati</taxon>
        <taxon>Methanobacteriota</taxon>
        <taxon>Stenosarchaea group</taxon>
        <taxon>Halobacteria</taxon>
        <taxon>Halobacteriales</taxon>
        <taxon>Natrialbaceae</taxon>
        <taxon>Natronobacterium</taxon>
    </lineage>
</organism>
<dbReference type="RefSeq" id="WP_007141266.1">
    <property type="nucleotide sequence ID" value="NZ_AOLZ01000031.1"/>
</dbReference>
<name>M0LQQ7_NATLA</name>
<dbReference type="GeneID" id="30920347"/>
<evidence type="ECO:0000313" key="2">
    <source>
        <dbReference type="EMBL" id="EMA34784.1"/>
    </source>
</evidence>
<reference evidence="2 3" key="2">
    <citation type="journal article" date="2014" name="PLoS Genet.">
        <title>Phylogenetically driven sequencing of extremely halophilic archaea reveals strategies for static and dynamic osmo-response.</title>
        <authorList>
            <person name="Becker E.A."/>
            <person name="Seitzer P.M."/>
            <person name="Tritt A."/>
            <person name="Larsen D."/>
            <person name="Krusor M."/>
            <person name="Yao A.I."/>
            <person name="Wu D."/>
            <person name="Madern D."/>
            <person name="Eisen J.A."/>
            <person name="Darling A.E."/>
            <person name="Facciotti M.T."/>
        </authorList>
    </citation>
    <scope>NUCLEOTIDE SEQUENCE [LARGE SCALE GENOMIC DNA]</scope>
    <source>
        <strain evidence="2 3">AJ5</strain>
    </source>
</reference>
<dbReference type="EMBL" id="CP019285">
    <property type="protein sequence ID" value="APW97065.1"/>
    <property type="molecule type" value="Genomic_DNA"/>
</dbReference>
<accession>M0LQQ7</accession>
<dbReference type="Proteomes" id="UP000186547">
    <property type="component" value="Chromosome"/>
</dbReference>
<protein>
    <submittedName>
        <fullName evidence="2">Uncharacterized protein</fullName>
    </submittedName>
</protein>
<evidence type="ECO:0000313" key="3">
    <source>
        <dbReference type="Proteomes" id="UP000011555"/>
    </source>
</evidence>
<dbReference type="AlphaFoldDB" id="M0LQQ7"/>
<dbReference type="eggNOG" id="arCOG09139">
    <property type="taxonomic scope" value="Archaea"/>
</dbReference>
<dbReference type="KEGG" id="hlc:CHINAEXTREME04445"/>